<dbReference type="InterPro" id="IPR009242">
    <property type="entry name" value="DUF896"/>
</dbReference>
<dbReference type="PANTHER" id="PTHR37300:SF1">
    <property type="entry name" value="UPF0291 PROTEIN YNZC"/>
    <property type="match status" value="1"/>
</dbReference>
<keyword evidence="4" id="KW-1185">Reference proteome</keyword>
<dbReference type="OrthoDB" id="390105at2"/>
<evidence type="ECO:0000256" key="1">
    <source>
        <dbReference type="ARBA" id="ARBA00022490"/>
    </source>
</evidence>
<dbReference type="SUPFAM" id="SSF158221">
    <property type="entry name" value="YnzC-like"/>
    <property type="match status" value="1"/>
</dbReference>
<comment type="similarity">
    <text evidence="2">Belongs to the UPF0291 family.</text>
</comment>
<dbReference type="RefSeq" id="WP_120188985.1">
    <property type="nucleotide sequence ID" value="NZ_MCHY01000007.1"/>
</dbReference>
<evidence type="ECO:0000313" key="3">
    <source>
        <dbReference type="EMBL" id="RKD25163.1"/>
    </source>
</evidence>
<protein>
    <recommendedName>
        <fullName evidence="2">UPF0291 protein BEP19_04720</fullName>
    </recommendedName>
</protein>
<dbReference type="GO" id="GO:0005737">
    <property type="term" value="C:cytoplasm"/>
    <property type="evidence" value="ECO:0007669"/>
    <property type="project" value="UniProtKB-SubCell"/>
</dbReference>
<proteinExistence type="inferred from homology"/>
<dbReference type="Gene3D" id="1.10.287.540">
    <property type="entry name" value="Helix hairpin bin"/>
    <property type="match status" value="1"/>
</dbReference>
<name>A0A419SM53_9BACL</name>
<dbReference type="EMBL" id="MCHY01000007">
    <property type="protein sequence ID" value="RKD25163.1"/>
    <property type="molecule type" value="Genomic_DNA"/>
</dbReference>
<reference evidence="3 4" key="1">
    <citation type="submission" date="2016-08" db="EMBL/GenBank/DDBJ databases">
        <title>Novel Firmicute Genomes.</title>
        <authorList>
            <person name="Poppleton D.I."/>
            <person name="Gribaldo S."/>
        </authorList>
    </citation>
    <scope>NUCLEOTIDE SEQUENCE [LARGE SCALE GENOMIC DNA]</scope>
    <source>
        <strain evidence="3 4">RAOx-1</strain>
    </source>
</reference>
<dbReference type="HAMAP" id="MF_01103">
    <property type="entry name" value="UPF0291"/>
    <property type="match status" value="1"/>
</dbReference>
<gene>
    <name evidence="3" type="ORF">BEP19_04720</name>
</gene>
<keyword evidence="1 2" id="KW-0963">Cytoplasm</keyword>
<dbReference type="Pfam" id="PF05979">
    <property type="entry name" value="DUF896"/>
    <property type="match status" value="1"/>
</dbReference>
<dbReference type="PANTHER" id="PTHR37300">
    <property type="entry name" value="UPF0291 PROTEIN CBO2609/CLC_2481"/>
    <property type="match status" value="1"/>
</dbReference>
<comment type="caution">
    <text evidence="3">The sequence shown here is derived from an EMBL/GenBank/DDBJ whole genome shotgun (WGS) entry which is preliminary data.</text>
</comment>
<organism evidence="3 4">
    <name type="scientific">Ammoniphilus oxalaticus</name>
    <dbReference type="NCBI Taxonomy" id="66863"/>
    <lineage>
        <taxon>Bacteria</taxon>
        <taxon>Bacillati</taxon>
        <taxon>Bacillota</taxon>
        <taxon>Bacilli</taxon>
        <taxon>Bacillales</taxon>
        <taxon>Paenibacillaceae</taxon>
        <taxon>Aneurinibacillus group</taxon>
        <taxon>Ammoniphilus</taxon>
    </lineage>
</organism>
<evidence type="ECO:0000256" key="2">
    <source>
        <dbReference type="HAMAP-Rule" id="MF_01103"/>
    </source>
</evidence>
<evidence type="ECO:0000313" key="4">
    <source>
        <dbReference type="Proteomes" id="UP000284219"/>
    </source>
</evidence>
<accession>A0A419SM53</accession>
<dbReference type="AlphaFoldDB" id="A0A419SM53"/>
<dbReference type="Proteomes" id="UP000284219">
    <property type="component" value="Unassembled WGS sequence"/>
</dbReference>
<sequence length="74" mass="8536">MTPEKIERINVLARKAKTIGLNDQEKEEQAALRQEYIQAMRNSLRANLNSLKIVDEEGNVLKDYGDDKLKDKPH</sequence>
<comment type="subcellular location">
    <subcellularLocation>
        <location evidence="2">Cytoplasm</location>
    </subcellularLocation>
</comment>